<dbReference type="OrthoDB" id="6426227at2759"/>
<feature type="coiled-coil region" evidence="1">
    <location>
        <begin position="721"/>
        <end position="748"/>
    </location>
</feature>
<dbReference type="InterPro" id="IPR047419">
    <property type="entry name" value="Tudor_WGE"/>
</dbReference>
<feature type="compositionally biased region" description="Basic residues" evidence="2">
    <location>
        <begin position="1173"/>
        <end position="1188"/>
    </location>
</feature>
<evidence type="ECO:0000313" key="5">
    <source>
        <dbReference type="Proteomes" id="UP001153737"/>
    </source>
</evidence>
<dbReference type="SMART" id="SM00439">
    <property type="entry name" value="BAH"/>
    <property type="match status" value="1"/>
</dbReference>
<dbReference type="PROSITE" id="PS51038">
    <property type="entry name" value="BAH"/>
    <property type="match status" value="1"/>
</dbReference>
<feature type="region of interest" description="Disordered" evidence="2">
    <location>
        <begin position="1208"/>
        <end position="1227"/>
    </location>
</feature>
<feature type="region of interest" description="Disordered" evidence="2">
    <location>
        <begin position="872"/>
        <end position="901"/>
    </location>
</feature>
<evidence type="ECO:0000256" key="1">
    <source>
        <dbReference type="SAM" id="Coils"/>
    </source>
</evidence>
<reference evidence="4" key="1">
    <citation type="submission" date="2022-01" db="EMBL/GenBank/DDBJ databases">
        <authorList>
            <person name="King R."/>
        </authorList>
    </citation>
    <scope>NUCLEOTIDE SEQUENCE</scope>
</reference>
<evidence type="ECO:0000259" key="3">
    <source>
        <dbReference type="PROSITE" id="PS51038"/>
    </source>
</evidence>
<sequence>MGTPAGLGTASHRGLCPLAAQLPNGASFQTDGSNKYGVYSLFPGGPSFGSTLYSHTSTIGRFASNHLQQSAANNSHVAQKDVLFPSWGYTFGTPTPPPGSPYSPVPVAQLELFAKSINSSIVIQQPADLSLSQRQGQENHCDDKCCAIRSQKPCNCQVGPPIKILRYQDAVKGCSRTNPLDWSAVDVKKEPDAYGTAPPIVKLELASPCRRDEGIALRTSYPSMANGPGSMTAGSNMGGAVIQCSADDRASGLTAWQVGGACSQALAAPTLWQYPASLPVEPVVSLPVPVPPVGFQLVRDPSTGGLLLLPTTGIEPLQQTVVWPGYQQPPPMLLPSLSQISPPPLQLLSSASSEYLSSSTTMHQHTQTHGTRLVTLTAEPKKKMPLIKIENEANKSIQAISSGNMAPLVTTHVIYQHPTNLILSQTPTGDSSTQATSPVPCLTPPPEIPNRVEQLSSTVQDASNQTDTPICSEDDNTIGDPNEIKGAEESSTIIPENPVECYEIKELPQVEATEPLVMEPANNFDKVLEPEVFEPAEESKKNPDLSGLELLTNSIMEIESYKDSEMVPEQLPASAEAARTPKEDITLAIPPPSNDSLGGLNLLCALAEQRIMEESDLPALDKEATRERKRKKKKSKKISFESERKRKRSEDHYYEDKEHRKRKNTSTRNVPDEEKKPCSCQTKCYKSYQTPESKEEVKKFIASKTHQTCCDGEWPCMNAMELDMRIKLAELQRQYREKQEELSKLKTKEHLPVCADRCPRSKSIDATECDRMASLPTPEEPRDEVEEVSVPDVTKSNNNSTNSSIKHSSSKKRKVEKPKKLASFSGENDATETIVAKKPKTSFVGCLLKAKEKFKKRSKSFSDATPLRYLDEHEPMKCKPKKRHSHHGDSEMKSSKIRPKLKAEATLKSDYHFKYKPAEEESVDSSVNENTKLHTETFEAEDDEVALDLEEPSKDCTGIAETVENVVKPSDSRFTLTPQLLEVNKLRVLTAMGGLFYAGQLNALEPPDVYSITLDGERGNKPHIMSREEILRDAIVEVSPKSIADIPAGTRLCAYWSQQYRCLYPGSVAEPGTHHPQIDKKFVSVEFDDGDSGTIALEDIRLLPSDYPIIEYDPNPLLSLCKRRRRASTSVSTEEKTKPFTATLVPVNPQQSQPPTEEKTAQDIDELNEKLRDKKRTKRKKHKKLRRKLMNDEKKKKKKHKCKYENCKHRKHHKKHRRHKKSHEQPSKIEERLTVATAEVNLDRKGSDIPEANDLRDLENVEDENGNENPGYEVTMDDVTEAITKNKCKKMRDRQESSESKSKMSAFLPARQLWGWAGKGYKRQKCKGRFKKAFYKSIQRGKEMITVGDSAVFLSTGRPDRPYIGKIEAMFELSSTMKVRVKWFYHPEETVGCPQNLQYPGALFESPHIDENDVQTVSHKCEVLPLDEYRARLGDHPTSYAAVYNDNDVYYLAGHYDPTAHSLKMEPGIPFAARTDR</sequence>
<dbReference type="Pfam" id="PF24912">
    <property type="entry name" value="SH3_TNRC18"/>
    <property type="match status" value="1"/>
</dbReference>
<dbReference type="PANTHER" id="PTHR12505">
    <property type="entry name" value="PHD FINGER TRANSCRIPTION FACTOR"/>
    <property type="match status" value="1"/>
</dbReference>
<dbReference type="Pfam" id="PF01426">
    <property type="entry name" value="BAH"/>
    <property type="match status" value="1"/>
</dbReference>
<dbReference type="InterPro" id="IPR052429">
    <property type="entry name" value="BAH_domain_protein"/>
</dbReference>
<keyword evidence="1" id="KW-0175">Coiled coil</keyword>
<feature type="compositionally biased region" description="Polar residues" evidence="2">
    <location>
        <begin position="460"/>
        <end position="469"/>
    </location>
</feature>
<reference evidence="4" key="2">
    <citation type="submission" date="2022-10" db="EMBL/GenBank/DDBJ databases">
        <authorList>
            <consortium name="ENA_rothamsted_submissions"/>
            <consortium name="culmorum"/>
            <person name="King R."/>
        </authorList>
    </citation>
    <scope>NUCLEOTIDE SEQUENCE</scope>
</reference>
<feature type="compositionally biased region" description="Basic residues" evidence="2">
    <location>
        <begin position="627"/>
        <end position="637"/>
    </location>
</feature>
<feature type="compositionally biased region" description="Polar residues" evidence="2">
    <location>
        <begin position="427"/>
        <end position="437"/>
    </location>
</feature>
<feature type="compositionally biased region" description="Basic residues" evidence="2">
    <location>
        <begin position="1208"/>
        <end position="1222"/>
    </location>
</feature>
<dbReference type="PANTHER" id="PTHR12505:SF24">
    <property type="entry name" value="PROTEIN WINGED EYE"/>
    <property type="match status" value="1"/>
</dbReference>
<protein>
    <recommendedName>
        <fullName evidence="3">BAH domain-containing protein</fullName>
    </recommendedName>
</protein>
<dbReference type="InterPro" id="IPR048924">
    <property type="entry name" value="BAHCC1-like_Tudor"/>
</dbReference>
<organism evidence="4 5">
    <name type="scientific">Phaedon cochleariae</name>
    <name type="common">Mustard beetle</name>
    <dbReference type="NCBI Taxonomy" id="80249"/>
    <lineage>
        <taxon>Eukaryota</taxon>
        <taxon>Metazoa</taxon>
        <taxon>Ecdysozoa</taxon>
        <taxon>Arthropoda</taxon>
        <taxon>Hexapoda</taxon>
        <taxon>Insecta</taxon>
        <taxon>Pterygota</taxon>
        <taxon>Neoptera</taxon>
        <taxon>Endopterygota</taxon>
        <taxon>Coleoptera</taxon>
        <taxon>Polyphaga</taxon>
        <taxon>Cucujiformia</taxon>
        <taxon>Chrysomeloidea</taxon>
        <taxon>Chrysomelidae</taxon>
        <taxon>Chrysomelinae</taxon>
        <taxon>Chrysomelini</taxon>
        <taxon>Phaedon</taxon>
    </lineage>
</organism>
<feature type="region of interest" description="Disordered" evidence="2">
    <location>
        <begin position="622"/>
        <end position="678"/>
    </location>
</feature>
<feature type="region of interest" description="Disordered" evidence="2">
    <location>
        <begin position="1128"/>
        <end position="1202"/>
    </location>
</feature>
<name>A0A9N9WWZ9_PHACE</name>
<feature type="compositionally biased region" description="Low complexity" evidence="2">
    <location>
        <begin position="795"/>
        <end position="807"/>
    </location>
</feature>
<dbReference type="Pfam" id="PF21744">
    <property type="entry name" value="BAHCC1-like_Tudor"/>
    <property type="match status" value="1"/>
</dbReference>
<dbReference type="InterPro" id="IPR056841">
    <property type="entry name" value="TNRC18_BAHCC1-like_SH3"/>
</dbReference>
<evidence type="ECO:0000256" key="2">
    <source>
        <dbReference type="SAM" id="MobiDB-lite"/>
    </source>
</evidence>
<feature type="compositionally biased region" description="Basic and acidic residues" evidence="2">
    <location>
        <begin position="1156"/>
        <end position="1172"/>
    </location>
</feature>
<gene>
    <name evidence="4" type="ORF">PHAECO_LOCUS416</name>
</gene>
<evidence type="ECO:0000313" key="4">
    <source>
        <dbReference type="EMBL" id="CAG9812501.1"/>
    </source>
</evidence>
<dbReference type="InterPro" id="IPR001025">
    <property type="entry name" value="BAH_dom"/>
</dbReference>
<dbReference type="EMBL" id="OU896707">
    <property type="protein sequence ID" value="CAG9812501.1"/>
    <property type="molecule type" value="Genomic_DNA"/>
</dbReference>
<dbReference type="Gene3D" id="2.30.30.140">
    <property type="match status" value="1"/>
</dbReference>
<dbReference type="CDD" id="cd20397">
    <property type="entry name" value="Tudor_BAHCC1-like"/>
    <property type="match status" value="1"/>
</dbReference>
<feature type="compositionally biased region" description="Basic and acidic residues" evidence="2">
    <location>
        <begin position="638"/>
        <end position="658"/>
    </location>
</feature>
<feature type="region of interest" description="Disordered" evidence="2">
    <location>
        <begin position="769"/>
        <end position="834"/>
    </location>
</feature>
<dbReference type="InterPro" id="IPR043151">
    <property type="entry name" value="BAH_sf"/>
</dbReference>
<feature type="region of interest" description="Disordered" evidence="2">
    <location>
        <begin position="460"/>
        <end position="479"/>
    </location>
</feature>
<proteinExistence type="predicted"/>
<accession>A0A9N9WWZ9</accession>
<dbReference type="Gene3D" id="2.30.30.490">
    <property type="match status" value="1"/>
</dbReference>
<dbReference type="Proteomes" id="UP001153737">
    <property type="component" value="Chromosome 1"/>
</dbReference>
<keyword evidence="5" id="KW-1185">Reference proteome</keyword>
<feature type="compositionally biased region" description="Basic residues" evidence="2">
    <location>
        <begin position="808"/>
        <end position="817"/>
    </location>
</feature>
<feature type="region of interest" description="Disordered" evidence="2">
    <location>
        <begin position="427"/>
        <end position="447"/>
    </location>
</feature>
<feature type="domain" description="BAH" evidence="3">
    <location>
        <begin position="1343"/>
        <end position="1467"/>
    </location>
</feature>
<dbReference type="GO" id="GO:0003682">
    <property type="term" value="F:chromatin binding"/>
    <property type="evidence" value="ECO:0007669"/>
    <property type="project" value="InterPro"/>
</dbReference>